<evidence type="ECO:0000313" key="4">
    <source>
        <dbReference type="EMBL" id="GFZ26154.1"/>
    </source>
</evidence>
<dbReference type="Pfam" id="PF01156">
    <property type="entry name" value="IU_nuc_hydro"/>
    <property type="match status" value="1"/>
</dbReference>
<dbReference type="InterPro" id="IPR001910">
    <property type="entry name" value="Inosine/uridine_hydrolase_dom"/>
</dbReference>
<dbReference type="PANTHER" id="PTHR12304:SF15">
    <property type="entry name" value="NON-SPECIFIC RIBONUCLEOSIDE HYDROLASE RIHC"/>
    <property type="match status" value="1"/>
</dbReference>
<dbReference type="Proteomes" id="UP000677218">
    <property type="component" value="Unassembled WGS sequence"/>
</dbReference>
<proteinExistence type="predicted"/>
<dbReference type="InterPro" id="IPR036452">
    <property type="entry name" value="Ribo_hydro-like"/>
</dbReference>
<accession>A0A916QFP1</accession>
<evidence type="ECO:0000256" key="1">
    <source>
        <dbReference type="ARBA" id="ARBA00022801"/>
    </source>
</evidence>
<gene>
    <name evidence="4" type="ORF">LCB40_00340</name>
</gene>
<keyword evidence="5" id="KW-1185">Reference proteome</keyword>
<dbReference type="RefSeq" id="WP_212779869.1">
    <property type="nucleotide sequence ID" value="NZ_BMAY01000001.1"/>
</dbReference>
<keyword evidence="1 4" id="KW-0378">Hydrolase</keyword>
<evidence type="ECO:0000259" key="3">
    <source>
        <dbReference type="Pfam" id="PF01156"/>
    </source>
</evidence>
<evidence type="ECO:0000313" key="5">
    <source>
        <dbReference type="Proteomes" id="UP000677218"/>
    </source>
</evidence>
<protein>
    <submittedName>
        <fullName evidence="4">Nucleoside hydrolase</fullName>
    </submittedName>
</protein>
<dbReference type="SUPFAM" id="SSF53590">
    <property type="entry name" value="Nucleoside hydrolase"/>
    <property type="match status" value="1"/>
</dbReference>
<dbReference type="AlphaFoldDB" id="A0A916QFP1"/>
<evidence type="ECO:0000256" key="2">
    <source>
        <dbReference type="ARBA" id="ARBA00023295"/>
    </source>
</evidence>
<feature type="domain" description="Inosine/uridine-preferring nucleoside hydrolase" evidence="3">
    <location>
        <begin position="6"/>
        <end position="295"/>
    </location>
</feature>
<name>A0A916QFP1_9LACO</name>
<keyword evidence="2" id="KW-0326">Glycosidase</keyword>
<reference evidence="4" key="1">
    <citation type="submission" date="2020-08" db="EMBL/GenBank/DDBJ databases">
        <title>Taxonomic study for Lactobacillus species isolated from hardwood bark.</title>
        <authorList>
            <person name="Tohno M."/>
            <person name="Tanizawa Y."/>
        </authorList>
    </citation>
    <scope>NUCLEOTIDE SEQUENCE</scope>
    <source>
        <strain evidence="4">B40</strain>
    </source>
</reference>
<sequence length="303" mass="33050">MKKIPVIISTDPGIDDAVALTIALNSPEVDVKLICPLGGNVSLENTTQNTLKLLTFLGKTVPVVKGSAHPLIRKLKFAANVHGETGMEGFAFPKPTIGVQKGFAVEAMHRVVANSTEKVTLIGIGPLTDIALFIHNYPADLEKVEELILMGGCLGRGNFGVLSEFNFGCDPEAASIVVHSGLKIKIAPMEVGRQARVLPNISEKIRRNSKYGEMFYALFKKYRGGSFATGLHIYDALAMGMLLKPEMFTTKDTYLEIETKGKYTAGASLFDFNKYLGDFSPNVTVATAVDVEEFERWFVQSLQ</sequence>
<dbReference type="GO" id="GO:0005829">
    <property type="term" value="C:cytosol"/>
    <property type="evidence" value="ECO:0007669"/>
    <property type="project" value="TreeGrafter"/>
</dbReference>
<comment type="caution">
    <text evidence="4">The sequence shown here is derived from an EMBL/GenBank/DDBJ whole genome shotgun (WGS) entry which is preliminary data.</text>
</comment>
<dbReference type="Gene3D" id="3.90.245.10">
    <property type="entry name" value="Ribonucleoside hydrolase-like"/>
    <property type="match status" value="1"/>
</dbReference>
<dbReference type="PANTHER" id="PTHR12304">
    <property type="entry name" value="INOSINE-URIDINE PREFERRING NUCLEOSIDE HYDROLASE"/>
    <property type="match status" value="1"/>
</dbReference>
<dbReference type="GO" id="GO:0006152">
    <property type="term" value="P:purine nucleoside catabolic process"/>
    <property type="evidence" value="ECO:0007669"/>
    <property type="project" value="TreeGrafter"/>
</dbReference>
<organism evidence="4 5">
    <name type="scientific">Lactobacillus corticis</name>
    <dbReference type="NCBI Taxonomy" id="2201249"/>
    <lineage>
        <taxon>Bacteria</taxon>
        <taxon>Bacillati</taxon>
        <taxon>Bacillota</taxon>
        <taxon>Bacilli</taxon>
        <taxon>Lactobacillales</taxon>
        <taxon>Lactobacillaceae</taxon>
        <taxon>Lactobacillus</taxon>
    </lineage>
</organism>
<dbReference type="GO" id="GO:0008477">
    <property type="term" value="F:purine nucleosidase activity"/>
    <property type="evidence" value="ECO:0007669"/>
    <property type="project" value="TreeGrafter"/>
</dbReference>
<dbReference type="EMBL" id="BMAY01000001">
    <property type="protein sequence ID" value="GFZ26154.1"/>
    <property type="molecule type" value="Genomic_DNA"/>
</dbReference>
<dbReference type="CDD" id="cd02651">
    <property type="entry name" value="nuc_hydro_IU_UC_XIUA"/>
    <property type="match status" value="1"/>
</dbReference>
<dbReference type="InterPro" id="IPR023186">
    <property type="entry name" value="IUNH"/>
</dbReference>